<dbReference type="EMBL" id="MZGV01000152">
    <property type="protein sequence ID" value="OPJ54548.1"/>
    <property type="molecule type" value="Genomic_DNA"/>
</dbReference>
<dbReference type="Proteomes" id="UP000190080">
    <property type="component" value="Unassembled WGS sequence"/>
</dbReference>
<reference evidence="1 2" key="1">
    <citation type="submission" date="2017-03" db="EMBL/GenBank/DDBJ databases">
        <title>Genome sequence of Clostridium oryzae DSM 28571.</title>
        <authorList>
            <person name="Poehlein A."/>
            <person name="Daniel R."/>
        </authorList>
    </citation>
    <scope>NUCLEOTIDE SEQUENCE [LARGE SCALE GENOMIC DNA]</scope>
    <source>
        <strain evidence="1 2">DSM 28571</strain>
    </source>
</reference>
<comment type="caution">
    <text evidence="1">The sequence shown here is derived from an EMBL/GenBank/DDBJ whole genome shotgun (WGS) entry which is preliminary data.</text>
</comment>
<dbReference type="STRING" id="1450648.CLORY_45650"/>
<dbReference type="AlphaFoldDB" id="A0A1V4I3J3"/>
<protein>
    <submittedName>
        <fullName evidence="1">Uncharacterized protein</fullName>
    </submittedName>
</protein>
<keyword evidence="2" id="KW-1185">Reference proteome</keyword>
<dbReference type="InterPro" id="IPR046726">
    <property type="entry name" value="DUF6618"/>
</dbReference>
<evidence type="ECO:0000313" key="1">
    <source>
        <dbReference type="EMBL" id="OPJ54548.1"/>
    </source>
</evidence>
<evidence type="ECO:0000313" key="2">
    <source>
        <dbReference type="Proteomes" id="UP000190080"/>
    </source>
</evidence>
<dbReference type="Pfam" id="PF20323">
    <property type="entry name" value="DUF6618"/>
    <property type="match status" value="1"/>
</dbReference>
<sequence>MRFDCTRETADGTEKWSGLIVNLTGYGSYYEMRIESRSGIMVIFGETRLGYFACIPDWNAGCHLAHPSDLFWNIEQLTRILGEVDGITVAYALKAIAPKLKFNKKKVRFY</sequence>
<dbReference type="RefSeq" id="WP_079428867.1">
    <property type="nucleotide sequence ID" value="NZ_MZGV01000152.1"/>
</dbReference>
<gene>
    <name evidence="1" type="ORF">CLORY_45650</name>
</gene>
<organism evidence="1 2">
    <name type="scientific">Clostridium oryzae</name>
    <dbReference type="NCBI Taxonomy" id="1450648"/>
    <lineage>
        <taxon>Bacteria</taxon>
        <taxon>Bacillati</taxon>
        <taxon>Bacillota</taxon>
        <taxon>Clostridia</taxon>
        <taxon>Eubacteriales</taxon>
        <taxon>Clostridiaceae</taxon>
        <taxon>Clostridium</taxon>
    </lineage>
</organism>
<proteinExistence type="predicted"/>
<name>A0A1V4I3J3_9CLOT</name>
<accession>A0A1V4I3J3</accession>
<dbReference type="OrthoDB" id="1651171at2"/>